<feature type="compositionally biased region" description="Acidic residues" evidence="1">
    <location>
        <begin position="378"/>
        <end position="403"/>
    </location>
</feature>
<organism evidence="3 4">
    <name type="scientific">Helicostylum pulchrum</name>
    <dbReference type="NCBI Taxonomy" id="562976"/>
    <lineage>
        <taxon>Eukaryota</taxon>
        <taxon>Fungi</taxon>
        <taxon>Fungi incertae sedis</taxon>
        <taxon>Mucoromycota</taxon>
        <taxon>Mucoromycotina</taxon>
        <taxon>Mucoromycetes</taxon>
        <taxon>Mucorales</taxon>
        <taxon>Mucorineae</taxon>
        <taxon>Mucoraceae</taxon>
        <taxon>Helicostylum</taxon>
    </lineage>
</organism>
<evidence type="ECO:0000313" key="4">
    <source>
        <dbReference type="Proteomes" id="UP001476247"/>
    </source>
</evidence>
<keyword evidence="4" id="KW-1185">Reference proteome</keyword>
<reference evidence="3 4" key="1">
    <citation type="submission" date="2024-04" db="EMBL/GenBank/DDBJ databases">
        <title>genome sequences of Mucor flavus KT1a and Helicostylum pulchrum KT1b strains isolation_sourced from the surface of a dry-aged beef.</title>
        <authorList>
            <person name="Toyotome T."/>
            <person name="Hosono M."/>
            <person name="Torimaru M."/>
            <person name="Fukuda K."/>
            <person name="Mikami N."/>
        </authorList>
    </citation>
    <scope>NUCLEOTIDE SEQUENCE [LARGE SCALE GENOMIC DNA]</scope>
    <source>
        <strain evidence="3 4">KT1b</strain>
    </source>
</reference>
<dbReference type="InterPro" id="IPR001279">
    <property type="entry name" value="Metallo-B-lactamas"/>
</dbReference>
<sequence>MTKPVHAQGITKDHHDGTRFKNPWPSFVSYGFFDTFKMLTGSDISVLSAAKPTDMPEKVDINWDLLKQKDDSKLHATWLGHACIFLQMKGFNVLLDPVFSDRCSPVQFAGPKRYTDPPCKLEEIPKIDAVIISHNHYDHLDVDTIKKLSTAHPDCKFYVPLGNKTWFNLSQPLDSEGNDRVIELDWWESANIKNDTRELKFTCTPCQHFSGRGLMDRNKTLWASWCIESVTDVTKVFFGGDTGYRTVPIKTKPELQYDVDYLDTLPHCPAFKEIGEKIGPFDLALIPIGAYSPRWFMSPIHCSPEDAVELHRDIKSKHSIGIHWGTFVLTDEPVFEPPKRLKAAMERRGLDVEDFNVLPLGGTFNNFEELKKSLLVEDESKDQVSEDSDDDSDEDRNEVEDYNEEKTRTFSTSLNSVIRADLTPQVKQVFMDTVNTHLEQISNYIRR</sequence>
<name>A0ABP9XT63_9FUNG</name>
<feature type="region of interest" description="Disordered" evidence="1">
    <location>
        <begin position="378"/>
        <end position="408"/>
    </location>
</feature>
<dbReference type="Pfam" id="PF12706">
    <property type="entry name" value="Lactamase_B_2"/>
    <property type="match status" value="1"/>
</dbReference>
<comment type="caution">
    <text evidence="3">The sequence shown here is derived from an EMBL/GenBank/DDBJ whole genome shotgun (WGS) entry which is preliminary data.</text>
</comment>
<protein>
    <recommendedName>
        <fullName evidence="2">Metallo-beta-lactamase domain-containing protein</fullName>
    </recommendedName>
</protein>
<accession>A0ABP9XT63</accession>
<dbReference type="InterPro" id="IPR036866">
    <property type="entry name" value="RibonucZ/Hydroxyglut_hydro"/>
</dbReference>
<feature type="domain" description="Metallo-beta-lactamase" evidence="2">
    <location>
        <begin position="92"/>
        <end position="324"/>
    </location>
</feature>
<evidence type="ECO:0000313" key="3">
    <source>
        <dbReference type="EMBL" id="GAA5797906.1"/>
    </source>
</evidence>
<dbReference type="Gene3D" id="3.60.15.10">
    <property type="entry name" value="Ribonuclease Z/Hydroxyacylglutathione hydrolase-like"/>
    <property type="match status" value="1"/>
</dbReference>
<evidence type="ECO:0000256" key="1">
    <source>
        <dbReference type="SAM" id="MobiDB-lite"/>
    </source>
</evidence>
<dbReference type="PANTHER" id="PTHR15032">
    <property type="entry name" value="N-ACYL-PHOSPHATIDYLETHANOLAMINE-HYDROLYZING PHOSPHOLIPASE D"/>
    <property type="match status" value="1"/>
</dbReference>
<proteinExistence type="predicted"/>
<dbReference type="SUPFAM" id="SSF56281">
    <property type="entry name" value="Metallo-hydrolase/oxidoreductase"/>
    <property type="match status" value="1"/>
</dbReference>
<dbReference type="PANTHER" id="PTHR15032:SF4">
    <property type="entry name" value="N-ACYL-PHOSPHATIDYLETHANOLAMINE-HYDROLYZING PHOSPHOLIPASE D"/>
    <property type="match status" value="1"/>
</dbReference>
<dbReference type="EMBL" id="BAABUJ010000009">
    <property type="protein sequence ID" value="GAA5797906.1"/>
    <property type="molecule type" value="Genomic_DNA"/>
</dbReference>
<evidence type="ECO:0000259" key="2">
    <source>
        <dbReference type="Pfam" id="PF12706"/>
    </source>
</evidence>
<dbReference type="Proteomes" id="UP001476247">
    <property type="component" value="Unassembled WGS sequence"/>
</dbReference>
<gene>
    <name evidence="3" type="ORF">HPULCUR_003302</name>
</gene>